<dbReference type="GO" id="GO:0010181">
    <property type="term" value="F:FMN binding"/>
    <property type="evidence" value="ECO:0007669"/>
    <property type="project" value="TreeGrafter"/>
</dbReference>
<dbReference type="PROSITE" id="PS51384">
    <property type="entry name" value="FAD_FR"/>
    <property type="match status" value="1"/>
</dbReference>
<dbReference type="InterPro" id="IPR017938">
    <property type="entry name" value="Riboflavin_synthase-like_b-brl"/>
</dbReference>
<comment type="cofactor">
    <cofactor evidence="1">
        <name>FMN</name>
        <dbReference type="ChEBI" id="CHEBI:58210"/>
    </cofactor>
</comment>
<dbReference type="Pfam" id="PF00175">
    <property type="entry name" value="NAD_binding_1"/>
    <property type="match status" value="1"/>
</dbReference>
<protein>
    <recommendedName>
        <fullName evidence="4">assimilatory sulfite reductase (NADPH)</fullName>
        <ecNumber evidence="4">1.8.1.2</ecNumber>
    </recommendedName>
</protein>
<dbReference type="RefSeq" id="XP_064701377.1">
    <property type="nucleotide sequence ID" value="XM_064852402.1"/>
</dbReference>
<dbReference type="SUPFAM" id="SSF53323">
    <property type="entry name" value="Pyruvate-ferredoxin oxidoreductase, PFOR, domain III"/>
    <property type="match status" value="1"/>
</dbReference>
<dbReference type="Gene3D" id="1.20.990.10">
    <property type="entry name" value="NADPH-cytochrome p450 Reductase, Chain A, domain 3"/>
    <property type="match status" value="1"/>
</dbReference>
<gene>
    <name evidence="20" type="ORF">LTR84_008858</name>
</gene>
<evidence type="ECO:0000256" key="2">
    <source>
        <dbReference type="ARBA" id="ARBA00001974"/>
    </source>
</evidence>
<name>A0AAV9MZ02_9EURO</name>
<dbReference type="GeneID" id="89977020"/>
<evidence type="ECO:0000256" key="7">
    <source>
        <dbReference type="ARBA" id="ARBA00022630"/>
    </source>
</evidence>
<comment type="cofactor">
    <cofactor evidence="2">
        <name>FAD</name>
        <dbReference type="ChEBI" id="CHEBI:57692"/>
    </cofactor>
</comment>
<keyword evidence="9" id="KW-0479">Metal-binding</keyword>
<evidence type="ECO:0000256" key="1">
    <source>
        <dbReference type="ARBA" id="ARBA00001917"/>
    </source>
</evidence>
<dbReference type="Gene3D" id="2.40.30.10">
    <property type="entry name" value="Translation factors"/>
    <property type="match status" value="1"/>
</dbReference>
<feature type="domain" description="FAD-binding FR-type" evidence="19">
    <location>
        <begin position="667"/>
        <end position="898"/>
    </location>
</feature>
<proteinExistence type="predicted"/>
<reference evidence="20 21" key="1">
    <citation type="submission" date="2023-08" db="EMBL/GenBank/DDBJ databases">
        <title>Black Yeasts Isolated from many extreme environments.</title>
        <authorList>
            <person name="Coleine C."/>
            <person name="Stajich J.E."/>
            <person name="Selbmann L."/>
        </authorList>
    </citation>
    <scope>NUCLEOTIDE SEQUENCE [LARGE SCALE GENOMIC DNA]</scope>
    <source>
        <strain evidence="20 21">CCFEE 5792</strain>
    </source>
</reference>
<dbReference type="GO" id="GO:0051539">
    <property type="term" value="F:4 iron, 4 sulfur cluster binding"/>
    <property type="evidence" value="ECO:0007669"/>
    <property type="project" value="UniProtKB-KW"/>
</dbReference>
<dbReference type="InterPro" id="IPR039261">
    <property type="entry name" value="FNR_nucleotide-bd"/>
</dbReference>
<keyword evidence="15" id="KW-0411">Iron-sulfur</keyword>
<dbReference type="InterPro" id="IPR001709">
    <property type="entry name" value="Flavoprot_Pyr_Nucl_cyt_Rdtase"/>
</dbReference>
<dbReference type="InterPro" id="IPR033412">
    <property type="entry name" value="PFOR_II"/>
</dbReference>
<dbReference type="Proteomes" id="UP001358417">
    <property type="component" value="Unassembled WGS sequence"/>
</dbReference>
<dbReference type="SUPFAM" id="SSF52343">
    <property type="entry name" value="Ferredoxin reductase-like, C-terminal NADP-linked domain"/>
    <property type="match status" value="1"/>
</dbReference>
<dbReference type="InterPro" id="IPR023173">
    <property type="entry name" value="NADPH_Cyt_P450_Rdtase_alpha"/>
</dbReference>
<keyword evidence="5" id="KW-0813">Transport</keyword>
<dbReference type="SUPFAM" id="SSF63380">
    <property type="entry name" value="Riboflavin synthase domain-like"/>
    <property type="match status" value="1"/>
</dbReference>
<evidence type="ECO:0000256" key="14">
    <source>
        <dbReference type="ARBA" id="ARBA00023004"/>
    </source>
</evidence>
<evidence type="ECO:0000256" key="15">
    <source>
        <dbReference type="ARBA" id="ARBA00023014"/>
    </source>
</evidence>
<dbReference type="FunFam" id="3.40.50.920:FF:000007">
    <property type="entry name" value="Pyruvate:ferredoxin (Flavodoxin) oxidoreductase"/>
    <property type="match status" value="1"/>
</dbReference>
<dbReference type="EC" id="1.8.1.2" evidence="4"/>
<comment type="catalytic activity">
    <reaction evidence="17">
        <text>hydrogen sulfide + 3 NADP(+) + 3 H2O = sulfite + 3 NADPH + 4 H(+)</text>
        <dbReference type="Rhea" id="RHEA:13801"/>
        <dbReference type="ChEBI" id="CHEBI:15377"/>
        <dbReference type="ChEBI" id="CHEBI:15378"/>
        <dbReference type="ChEBI" id="CHEBI:17359"/>
        <dbReference type="ChEBI" id="CHEBI:29919"/>
        <dbReference type="ChEBI" id="CHEBI:57783"/>
        <dbReference type="ChEBI" id="CHEBI:58349"/>
        <dbReference type="EC" id="1.8.1.2"/>
    </reaction>
</comment>
<evidence type="ECO:0000256" key="10">
    <source>
        <dbReference type="ARBA" id="ARBA00022827"/>
    </source>
</evidence>
<dbReference type="InterPro" id="IPR019752">
    <property type="entry name" value="Pyrv/ketoisovalerate_OxRed_cat"/>
</dbReference>
<sequence length="1055" mass="116107">MAPIHSSSLPFGQTPPLASVAGPTYVTAQTLVQQVAYTLSDKIFSYSPESLDLDVAARAWSDAQETNANGYKTAVQSMQIRNGAGSIALGYIFSKDFDLKKRHIPQGLLASSAALNFLRPALDQLSLLYSVSNPFVAHVAALDYDGSKNGGLVSDYASALSTAEDLGLGLVSTLSAYEAQHMSLFATLLAQDLPTLHVYDGLRTGRDTTRVIDILDKSGLAAAYENVLKSTADEERKHLSIEGKALRTLRALNDELGTEYKPFEYSGHATPETVLVTFGSVEGSLASQAVKVLAQSGSKVGAINVRLYRPFAEEQFLKLLPQSVRVVGVLGQVVDIQAVQEVGIHSRLYDDVLAAIAYGSSSHSSVKVQDLKYPRNKTWTPSSIASAFQKLTGKPTEEATIKTFLDKNVQQYTFWNTDDALSAPAANLLAQALATDSSHNVTVNTTHDNLLQGGVHRIDIRKSPTSLDASYPVTLANVIVVTEVKILSEIDVLKSLEAGGKVILILPGVKDEDVEKKLPVPFKKAVVELGVGLYLINPASTTLTVDNHEIESLRLQTAFIRVALRNSEEVGLQKVAKVNGYFSLDSIVTDLEKTLREIEVPKEWAELELDSQIQPLPVDISANSFANFDKTEEEPPSILRNWQKAAKGLLFKEAYNTSNSLRPDLTTKTFTVHVKENRRLTPLTYDRNIFHIEFDLGTSGLKYDIGEALGIHAENNHDQVMDFIKWYGLNADEVVEVASRESDAVFENRTVYQSLMQNVDIFGRPPKKFYEALADFADDATEKRTLLTLAGPEGFKEFQRRAEVDTITFADVLLEFPSAHPSVHDIVRIVSPMKRREYSIASCQAVTPTSVALMVVVVNWVDPAGRDRFGQATKYLSELKVGAPITVSVKPSVMKLPPKSTQPIIMAGLGTGLAPFRAFVQQRALEKSQGKEIGAVLLYMGSRHQREEYCYGEEWEAYQAAGVITLLGRAFSRDQPQKIYIQDRMRQTLEQITQSYIKDQGAFYLCGPTWPVPDVTQVLEEAIALDAKASGAKKVDPSREIMRLKDEGRYVLEVY</sequence>
<dbReference type="PRINTS" id="PR00371">
    <property type="entry name" value="FPNCR"/>
</dbReference>
<evidence type="ECO:0000256" key="8">
    <source>
        <dbReference type="ARBA" id="ARBA00022643"/>
    </source>
</evidence>
<dbReference type="Pfam" id="PF17147">
    <property type="entry name" value="PFOR_II"/>
    <property type="match status" value="1"/>
</dbReference>
<evidence type="ECO:0000256" key="9">
    <source>
        <dbReference type="ARBA" id="ARBA00022723"/>
    </source>
</evidence>
<evidence type="ECO:0000256" key="6">
    <source>
        <dbReference type="ARBA" id="ARBA00022485"/>
    </source>
</evidence>
<dbReference type="FunFam" id="3.40.50.80:FF:000011">
    <property type="entry name" value="Sulfite reductase flavoprotein component"/>
    <property type="match status" value="1"/>
</dbReference>
<dbReference type="FunFam" id="1.20.990.10:FF:000010">
    <property type="entry name" value="Sulfite reductase [NADPH] flavoprotein component"/>
    <property type="match status" value="1"/>
</dbReference>
<dbReference type="Pfam" id="PF01558">
    <property type="entry name" value="POR"/>
    <property type="match status" value="1"/>
</dbReference>
<dbReference type="GO" id="GO:0003958">
    <property type="term" value="F:NADPH-hemoprotein reductase activity"/>
    <property type="evidence" value="ECO:0007669"/>
    <property type="project" value="UniProtKB-EC"/>
</dbReference>
<dbReference type="GO" id="GO:0004783">
    <property type="term" value="F:sulfite reductase (NADPH) activity"/>
    <property type="evidence" value="ECO:0007669"/>
    <property type="project" value="UniProtKB-EC"/>
</dbReference>
<evidence type="ECO:0000256" key="5">
    <source>
        <dbReference type="ARBA" id="ARBA00022448"/>
    </source>
</evidence>
<evidence type="ECO:0000256" key="12">
    <source>
        <dbReference type="ARBA" id="ARBA00022982"/>
    </source>
</evidence>
<dbReference type="EMBL" id="JAVRRD010000034">
    <property type="protein sequence ID" value="KAK5045766.1"/>
    <property type="molecule type" value="Genomic_DNA"/>
</dbReference>
<dbReference type="Gene3D" id="3.40.920.10">
    <property type="entry name" value="Pyruvate-ferredoxin oxidoreductase, PFOR, domain III"/>
    <property type="match status" value="1"/>
</dbReference>
<evidence type="ECO:0000259" key="19">
    <source>
        <dbReference type="PROSITE" id="PS51384"/>
    </source>
</evidence>
<comment type="catalytic activity">
    <reaction evidence="16">
        <text>2 oxidized [cytochrome P450] + NADPH = 2 reduced [cytochrome P450] + NADP(+) + H(+)</text>
        <dbReference type="Rhea" id="RHEA:24040"/>
        <dbReference type="Rhea" id="RHEA-COMP:14627"/>
        <dbReference type="Rhea" id="RHEA-COMP:14628"/>
        <dbReference type="ChEBI" id="CHEBI:15378"/>
        <dbReference type="ChEBI" id="CHEBI:55376"/>
        <dbReference type="ChEBI" id="CHEBI:57783"/>
        <dbReference type="ChEBI" id="CHEBI:58349"/>
        <dbReference type="ChEBI" id="CHEBI:60344"/>
        <dbReference type="EC" id="1.6.2.4"/>
    </reaction>
</comment>
<evidence type="ECO:0000256" key="17">
    <source>
        <dbReference type="ARBA" id="ARBA00052219"/>
    </source>
</evidence>
<dbReference type="GO" id="GO:0016903">
    <property type="term" value="F:oxidoreductase activity, acting on the aldehyde or oxo group of donors"/>
    <property type="evidence" value="ECO:0007669"/>
    <property type="project" value="InterPro"/>
</dbReference>
<dbReference type="PANTHER" id="PTHR19384:SF109">
    <property type="entry name" value="SULFITE REDUCTASE [NADPH] FLAVOPROTEIN COMPONENT"/>
    <property type="match status" value="1"/>
</dbReference>
<evidence type="ECO:0000256" key="11">
    <source>
        <dbReference type="ARBA" id="ARBA00022857"/>
    </source>
</evidence>
<comment type="caution">
    <text evidence="20">The sequence shown here is derived from an EMBL/GenBank/DDBJ whole genome shotgun (WGS) entry which is preliminary data.</text>
</comment>
<dbReference type="Gene3D" id="3.40.50.970">
    <property type="match status" value="1"/>
</dbReference>
<evidence type="ECO:0000313" key="20">
    <source>
        <dbReference type="EMBL" id="KAK5045766.1"/>
    </source>
</evidence>
<dbReference type="Gene3D" id="3.40.50.920">
    <property type="match status" value="1"/>
</dbReference>
<dbReference type="Pfam" id="PF00667">
    <property type="entry name" value="FAD_binding_1"/>
    <property type="match status" value="1"/>
</dbReference>
<evidence type="ECO:0000256" key="3">
    <source>
        <dbReference type="ARBA" id="ARBA00004774"/>
    </source>
</evidence>
<evidence type="ECO:0000256" key="18">
    <source>
        <dbReference type="ARBA" id="ARBA00059320"/>
    </source>
</evidence>
<dbReference type="PANTHER" id="PTHR19384">
    <property type="entry name" value="NITRIC OXIDE SYNTHASE-RELATED"/>
    <property type="match status" value="1"/>
</dbReference>
<comment type="function">
    <text evidence="18">This enzyme catalyzes the 6-electron reduction of sulfite to sulfide. This is one of several activities required for the biosynthesis of L-cysteine from sulfate.</text>
</comment>
<evidence type="ECO:0000256" key="13">
    <source>
        <dbReference type="ARBA" id="ARBA00023002"/>
    </source>
</evidence>
<dbReference type="SUPFAM" id="SSF52922">
    <property type="entry name" value="TK C-terminal domain-like"/>
    <property type="match status" value="1"/>
</dbReference>
<dbReference type="InterPro" id="IPR001433">
    <property type="entry name" value="OxRdtase_FAD/NAD-bd"/>
</dbReference>
<keyword evidence="11" id="KW-0521">NADP</keyword>
<dbReference type="CDD" id="cd06207">
    <property type="entry name" value="CyPoR_like"/>
    <property type="match status" value="1"/>
</dbReference>
<dbReference type="GO" id="GO:0005829">
    <property type="term" value="C:cytosol"/>
    <property type="evidence" value="ECO:0007669"/>
    <property type="project" value="TreeGrafter"/>
</dbReference>
<dbReference type="InterPro" id="IPR009014">
    <property type="entry name" value="Transketo_C/PFOR_II"/>
</dbReference>
<keyword evidence="6" id="KW-0004">4Fe-4S</keyword>
<dbReference type="InterPro" id="IPR002869">
    <property type="entry name" value="Pyrv_flavodox_OxRed_cen"/>
</dbReference>
<evidence type="ECO:0000313" key="21">
    <source>
        <dbReference type="Proteomes" id="UP001358417"/>
    </source>
</evidence>
<keyword evidence="13" id="KW-0560">Oxidoreductase</keyword>
<keyword evidence="12" id="KW-0249">Electron transport</keyword>
<dbReference type="GO" id="GO:0050660">
    <property type="term" value="F:flavin adenine dinucleotide binding"/>
    <property type="evidence" value="ECO:0007669"/>
    <property type="project" value="TreeGrafter"/>
</dbReference>
<organism evidence="20 21">
    <name type="scientific">Exophiala bonariae</name>
    <dbReference type="NCBI Taxonomy" id="1690606"/>
    <lineage>
        <taxon>Eukaryota</taxon>
        <taxon>Fungi</taxon>
        <taxon>Dikarya</taxon>
        <taxon>Ascomycota</taxon>
        <taxon>Pezizomycotina</taxon>
        <taxon>Eurotiomycetes</taxon>
        <taxon>Chaetothyriomycetidae</taxon>
        <taxon>Chaetothyriales</taxon>
        <taxon>Herpotrichiellaceae</taxon>
        <taxon>Exophiala</taxon>
    </lineage>
</organism>
<evidence type="ECO:0000256" key="4">
    <source>
        <dbReference type="ARBA" id="ARBA00012604"/>
    </source>
</evidence>
<keyword evidence="7" id="KW-0285">Flavoprotein</keyword>
<dbReference type="GO" id="GO:0046872">
    <property type="term" value="F:metal ion binding"/>
    <property type="evidence" value="ECO:0007669"/>
    <property type="project" value="UniProtKB-KW"/>
</dbReference>
<keyword evidence="21" id="KW-1185">Reference proteome</keyword>
<dbReference type="AlphaFoldDB" id="A0AAV9MZ02"/>
<dbReference type="InterPro" id="IPR003097">
    <property type="entry name" value="CysJ-like_FAD-binding"/>
</dbReference>
<evidence type="ECO:0000256" key="16">
    <source>
        <dbReference type="ARBA" id="ARBA00049342"/>
    </source>
</evidence>
<keyword evidence="14" id="KW-0408">Iron</keyword>
<dbReference type="Gene3D" id="3.40.50.80">
    <property type="entry name" value="Nucleotide-binding domain of ferredoxin-NADP reductase (FNR) module"/>
    <property type="match status" value="1"/>
</dbReference>
<comment type="pathway">
    <text evidence="3">Sulfur metabolism; hydrogen sulfide biosynthesis; hydrogen sulfide from sulfite (NADPH route): step 1/1.</text>
</comment>
<keyword evidence="10" id="KW-0274">FAD</keyword>
<dbReference type="InterPro" id="IPR017927">
    <property type="entry name" value="FAD-bd_FR_type"/>
</dbReference>
<keyword evidence="8" id="KW-0288">FMN</keyword>
<dbReference type="FunFam" id="3.40.50.970:FF:000052">
    <property type="entry name" value="Sulfite reductase [NADPH] flavoprotein component"/>
    <property type="match status" value="1"/>
</dbReference>
<accession>A0AAV9MZ02</accession>